<dbReference type="PANTHER" id="PTHR18952">
    <property type="entry name" value="CARBONIC ANHYDRASE"/>
    <property type="match status" value="1"/>
</dbReference>
<dbReference type="PROSITE" id="PS51144">
    <property type="entry name" value="ALPHA_CA_2"/>
    <property type="match status" value="1"/>
</dbReference>
<dbReference type="Gene3D" id="3.10.200.10">
    <property type="entry name" value="Alpha carbonic anhydrase"/>
    <property type="match status" value="1"/>
</dbReference>
<sequence>MKSYLILVILLIIKASTIFAADYSYSGSTGPAFWGNINETCIKGENQSPIDIPYDEFIKFNKPDNVEFYNVNNVEIENKGHSIQISKNLNAKLKIGDNEYNLLQFHFHTPSEHRINGNYHDVEAHFVFVDKEGKLSVIGVFYDVSDQQSKFFDPIVSNIPNKNEKKSIEFIELSSVLEDINLMNTTYNYFGSLTTPPCTEGVIWWVAHPVQPIGKDQYLKLRDTMGFNSRYVQVRKGFVNNNL</sequence>
<gene>
    <name evidence="11" type="ORF">RclHR1_15420002</name>
</gene>
<keyword evidence="6 9" id="KW-0862">Zinc</keyword>
<dbReference type="STRING" id="94130.A0A2Z6QU70"/>
<dbReference type="InterPro" id="IPR041891">
    <property type="entry name" value="Alpha_CA_prokaryot-like"/>
</dbReference>
<comment type="catalytic activity">
    <reaction evidence="8 9">
        <text>hydrogencarbonate + H(+) = CO2 + H2O</text>
        <dbReference type="Rhea" id="RHEA:10748"/>
        <dbReference type="ChEBI" id="CHEBI:15377"/>
        <dbReference type="ChEBI" id="CHEBI:15378"/>
        <dbReference type="ChEBI" id="CHEBI:16526"/>
        <dbReference type="ChEBI" id="CHEBI:17544"/>
        <dbReference type="EC" id="4.2.1.1"/>
    </reaction>
</comment>
<dbReference type="EC" id="4.2.1.1" evidence="4 9"/>
<dbReference type="CDD" id="cd03124">
    <property type="entry name" value="alpha_CA_prokaryotic_like"/>
    <property type="match status" value="1"/>
</dbReference>
<evidence type="ECO:0000256" key="3">
    <source>
        <dbReference type="ARBA" id="ARBA00010718"/>
    </source>
</evidence>
<dbReference type="EMBL" id="BEXD01000605">
    <property type="protein sequence ID" value="GBB88824.1"/>
    <property type="molecule type" value="Genomic_DNA"/>
</dbReference>
<evidence type="ECO:0000256" key="9">
    <source>
        <dbReference type="RuleBase" id="RU367011"/>
    </source>
</evidence>
<feature type="signal peptide" evidence="9">
    <location>
        <begin position="1"/>
        <end position="20"/>
    </location>
</feature>
<evidence type="ECO:0000256" key="6">
    <source>
        <dbReference type="ARBA" id="ARBA00022833"/>
    </source>
</evidence>
<dbReference type="InterPro" id="IPR001148">
    <property type="entry name" value="CA_dom"/>
</dbReference>
<comment type="similarity">
    <text evidence="3 9">Belongs to the alpha-carbonic anhydrase family.</text>
</comment>
<reference evidence="11 12" key="1">
    <citation type="submission" date="2017-11" db="EMBL/GenBank/DDBJ databases">
        <title>The genome of Rhizophagus clarus HR1 reveals common genetic basis of auxotrophy among arbuscular mycorrhizal fungi.</title>
        <authorList>
            <person name="Kobayashi Y."/>
        </authorList>
    </citation>
    <scope>NUCLEOTIDE SEQUENCE [LARGE SCALE GENOMIC DNA]</scope>
    <source>
        <strain evidence="11 12">HR1</strain>
    </source>
</reference>
<evidence type="ECO:0000256" key="1">
    <source>
        <dbReference type="ARBA" id="ARBA00001947"/>
    </source>
</evidence>
<evidence type="ECO:0000256" key="7">
    <source>
        <dbReference type="ARBA" id="ARBA00023239"/>
    </source>
</evidence>
<evidence type="ECO:0000256" key="5">
    <source>
        <dbReference type="ARBA" id="ARBA00022723"/>
    </source>
</evidence>
<organism evidence="11 12">
    <name type="scientific">Rhizophagus clarus</name>
    <dbReference type="NCBI Taxonomy" id="94130"/>
    <lineage>
        <taxon>Eukaryota</taxon>
        <taxon>Fungi</taxon>
        <taxon>Fungi incertae sedis</taxon>
        <taxon>Mucoromycota</taxon>
        <taxon>Glomeromycotina</taxon>
        <taxon>Glomeromycetes</taxon>
        <taxon>Glomerales</taxon>
        <taxon>Glomeraceae</taxon>
        <taxon>Rhizophagus</taxon>
    </lineage>
</organism>
<feature type="domain" description="Alpha-carbonic anhydrase" evidence="10">
    <location>
        <begin position="21"/>
        <end position="243"/>
    </location>
</feature>
<keyword evidence="9" id="KW-0732">Signal</keyword>
<comment type="function">
    <text evidence="2 9">Reversible hydration of carbon dioxide.</text>
</comment>
<feature type="chain" id="PRO_5025074207" description="Carbonic anhydrase" evidence="9">
    <location>
        <begin position="21"/>
        <end position="243"/>
    </location>
</feature>
<accession>A0A2Z6QU70</accession>
<dbReference type="SUPFAM" id="SSF51069">
    <property type="entry name" value="Carbonic anhydrase"/>
    <property type="match status" value="1"/>
</dbReference>
<evidence type="ECO:0000313" key="11">
    <source>
        <dbReference type="EMBL" id="GBB88824.1"/>
    </source>
</evidence>
<keyword evidence="5 9" id="KW-0479">Metal-binding</keyword>
<comment type="caution">
    <text evidence="11">The sequence shown here is derived from an EMBL/GenBank/DDBJ whole genome shotgun (WGS) entry which is preliminary data.</text>
</comment>
<proteinExistence type="inferred from homology"/>
<dbReference type="PROSITE" id="PS00162">
    <property type="entry name" value="ALPHA_CA_1"/>
    <property type="match status" value="1"/>
</dbReference>
<evidence type="ECO:0000256" key="4">
    <source>
        <dbReference type="ARBA" id="ARBA00012925"/>
    </source>
</evidence>
<evidence type="ECO:0000259" key="10">
    <source>
        <dbReference type="PROSITE" id="PS51144"/>
    </source>
</evidence>
<dbReference type="Pfam" id="PF00194">
    <property type="entry name" value="Carb_anhydrase"/>
    <property type="match status" value="1"/>
</dbReference>
<evidence type="ECO:0000313" key="12">
    <source>
        <dbReference type="Proteomes" id="UP000247702"/>
    </source>
</evidence>
<dbReference type="SMART" id="SM01057">
    <property type="entry name" value="Carb_anhydrase"/>
    <property type="match status" value="1"/>
</dbReference>
<name>A0A2Z6QU70_9GLOM</name>
<dbReference type="InterPro" id="IPR036398">
    <property type="entry name" value="CA_dom_sf"/>
</dbReference>
<dbReference type="GO" id="GO:0004089">
    <property type="term" value="F:carbonate dehydratase activity"/>
    <property type="evidence" value="ECO:0007669"/>
    <property type="project" value="UniProtKB-UniRule"/>
</dbReference>
<dbReference type="GO" id="GO:0008270">
    <property type="term" value="F:zinc ion binding"/>
    <property type="evidence" value="ECO:0007669"/>
    <property type="project" value="UniProtKB-UniRule"/>
</dbReference>
<evidence type="ECO:0000256" key="2">
    <source>
        <dbReference type="ARBA" id="ARBA00002904"/>
    </source>
</evidence>
<dbReference type="InterPro" id="IPR023561">
    <property type="entry name" value="Carbonic_anhydrase_a-class"/>
</dbReference>
<comment type="cofactor">
    <cofactor evidence="1 9">
        <name>Zn(2+)</name>
        <dbReference type="ChEBI" id="CHEBI:29105"/>
    </cofactor>
</comment>
<dbReference type="Proteomes" id="UP000247702">
    <property type="component" value="Unassembled WGS sequence"/>
</dbReference>
<keyword evidence="7 9" id="KW-0456">Lyase</keyword>
<evidence type="ECO:0000256" key="8">
    <source>
        <dbReference type="ARBA" id="ARBA00048348"/>
    </source>
</evidence>
<dbReference type="InterPro" id="IPR018338">
    <property type="entry name" value="Carbonic_anhydrase_a-class_CS"/>
</dbReference>
<dbReference type="AlphaFoldDB" id="A0A2Z6QU70"/>
<keyword evidence="12" id="KW-1185">Reference proteome</keyword>
<protein>
    <recommendedName>
        <fullName evidence="4 9">Carbonic anhydrase</fullName>
        <ecNumber evidence="4 9">4.2.1.1</ecNumber>
    </recommendedName>
</protein>
<dbReference type="PANTHER" id="PTHR18952:SF265">
    <property type="entry name" value="CARBONIC ANHYDRASE"/>
    <property type="match status" value="1"/>
</dbReference>